<dbReference type="PANTHER" id="PTHR11375">
    <property type="entry name" value="ACIDIC LEUCINE-RICH NUCLEAR PHOSPHOPROTEIN 32"/>
    <property type="match status" value="1"/>
</dbReference>
<name>V4LS48_EUTSA</name>
<accession>V4LS48</accession>
<dbReference type="STRING" id="72664.V4LS48"/>
<dbReference type="KEGG" id="eus:EUTSA_v10025306mg"/>
<feature type="region of interest" description="Disordered" evidence="4">
    <location>
        <begin position="155"/>
        <end position="299"/>
    </location>
</feature>
<evidence type="ECO:0000313" key="6">
    <source>
        <dbReference type="Proteomes" id="UP000030689"/>
    </source>
</evidence>
<dbReference type="Proteomes" id="UP000030689">
    <property type="component" value="Unassembled WGS sequence"/>
</dbReference>
<keyword evidence="1" id="KW-0433">Leucine-rich repeat</keyword>
<evidence type="ECO:0000256" key="3">
    <source>
        <dbReference type="ARBA" id="ARBA00025777"/>
    </source>
</evidence>
<dbReference type="InterPro" id="IPR045081">
    <property type="entry name" value="AN32"/>
</dbReference>
<sequence>MEEIWERAVKTALVGETEPLAARILTLDGAVKCFQGHLPRPEILERFQNLEHLSIASIGVSSLDQFPRLGKLQKLVLSDNRIAGGLEFLVQAGLDLLRDLDLSNNRIHLIEDLVPLAQLKLVSLDLYECPVTRMKDYRSRVFGLVKSLKYLDKMDAEENERPESEDEDDDEEEDEDGDEDDPESCEIDGEERPNVMSNGDSKRLEGVVEVDEEESEADEEETETGRQSNGVSDHANGLPDEHKNVDEEEIDDSDEDGKDENDDDGFLVGYSHDEEDVGENYSWDNDEEDVGDGEEEVDLGVPHRKELLRNIIIGEIDGDELDEEYIGESREEEEEEGVKDDEEEDEEYEAEHLAQPVMEAIEVDEEVEGEEEYEDDEVQVFYSIASSNNLKRKRDEDDDGDSGSSSSDNNDDDGSSDDDK</sequence>
<feature type="region of interest" description="Disordered" evidence="4">
    <location>
        <begin position="319"/>
        <end position="420"/>
    </location>
</feature>
<feature type="compositionally biased region" description="Acidic residues" evidence="4">
    <location>
        <begin position="273"/>
        <end position="298"/>
    </location>
</feature>
<dbReference type="AlphaFoldDB" id="V4LS48"/>
<keyword evidence="6" id="KW-1185">Reference proteome</keyword>
<protein>
    <recommendedName>
        <fullName evidence="7">U2A'/phosphoprotein 32 family A C-terminal domain-containing protein</fullName>
    </recommendedName>
</protein>
<organism evidence="5 6">
    <name type="scientific">Eutrema salsugineum</name>
    <name type="common">Saltwater cress</name>
    <name type="synonym">Sisymbrium salsugineum</name>
    <dbReference type="NCBI Taxonomy" id="72664"/>
    <lineage>
        <taxon>Eukaryota</taxon>
        <taxon>Viridiplantae</taxon>
        <taxon>Streptophyta</taxon>
        <taxon>Embryophyta</taxon>
        <taxon>Tracheophyta</taxon>
        <taxon>Spermatophyta</taxon>
        <taxon>Magnoliopsida</taxon>
        <taxon>eudicotyledons</taxon>
        <taxon>Gunneridae</taxon>
        <taxon>Pentapetalae</taxon>
        <taxon>rosids</taxon>
        <taxon>malvids</taxon>
        <taxon>Brassicales</taxon>
        <taxon>Brassicaceae</taxon>
        <taxon>Eutremeae</taxon>
        <taxon>Eutrema</taxon>
    </lineage>
</organism>
<dbReference type="SUPFAM" id="SSF52058">
    <property type="entry name" value="L domain-like"/>
    <property type="match status" value="1"/>
</dbReference>
<dbReference type="PROSITE" id="PS51450">
    <property type="entry name" value="LRR"/>
    <property type="match status" value="1"/>
</dbReference>
<dbReference type="EMBL" id="KI517384">
    <property type="protein sequence ID" value="ESQ53430.1"/>
    <property type="molecule type" value="Genomic_DNA"/>
</dbReference>
<dbReference type="FunFam" id="3.80.10.10:FF:000131">
    <property type="entry name" value="acidic leucine-rich nuclear phosphoprotein 32-related protein-like"/>
    <property type="match status" value="1"/>
</dbReference>
<keyword evidence="2" id="KW-0677">Repeat</keyword>
<dbReference type="Gramene" id="ESQ53430">
    <property type="protein sequence ID" value="ESQ53430"/>
    <property type="gene ID" value="EUTSA_v10025306mg"/>
</dbReference>
<dbReference type="Gene3D" id="3.80.10.10">
    <property type="entry name" value="Ribonuclease Inhibitor"/>
    <property type="match status" value="1"/>
</dbReference>
<feature type="compositionally biased region" description="Acidic residues" evidence="4">
    <location>
        <begin position="208"/>
        <end position="222"/>
    </location>
</feature>
<dbReference type="InterPro" id="IPR001611">
    <property type="entry name" value="Leu-rich_rpt"/>
</dbReference>
<proteinExistence type="inferred from homology"/>
<dbReference type="eggNOG" id="KOG2739">
    <property type="taxonomic scope" value="Eukaryota"/>
</dbReference>
<evidence type="ECO:0008006" key="7">
    <source>
        <dbReference type="Google" id="ProtNLM"/>
    </source>
</evidence>
<comment type="similarity">
    <text evidence="3">Belongs to the ANP32 family.</text>
</comment>
<evidence type="ECO:0000256" key="2">
    <source>
        <dbReference type="ARBA" id="ARBA00022737"/>
    </source>
</evidence>
<gene>
    <name evidence="5" type="ORF">EUTSA_v10025306mg</name>
</gene>
<feature type="compositionally biased region" description="Acidic residues" evidence="4">
    <location>
        <begin position="409"/>
        <end position="420"/>
    </location>
</feature>
<feature type="compositionally biased region" description="Acidic residues" evidence="4">
    <location>
        <begin position="319"/>
        <end position="349"/>
    </location>
</feature>
<dbReference type="GO" id="GO:0042393">
    <property type="term" value="F:histone binding"/>
    <property type="evidence" value="ECO:0007669"/>
    <property type="project" value="TreeGrafter"/>
</dbReference>
<feature type="compositionally biased region" description="Acidic residues" evidence="4">
    <location>
        <begin position="163"/>
        <end position="189"/>
    </location>
</feature>
<dbReference type="InterPro" id="IPR032675">
    <property type="entry name" value="LRR_dom_sf"/>
</dbReference>
<dbReference type="Pfam" id="PF14580">
    <property type="entry name" value="LRR_9"/>
    <property type="match status" value="1"/>
</dbReference>
<dbReference type="PANTHER" id="PTHR11375:SF0">
    <property type="entry name" value="ACIDIC LEUCINE-RICH NUCLEAR PHOSPHOPROTEIN 32 FAMILY MEMBER A"/>
    <property type="match status" value="1"/>
</dbReference>
<reference evidence="5 6" key="1">
    <citation type="journal article" date="2013" name="Front. Plant Sci.">
        <title>The Reference Genome of the Halophytic Plant Eutrema salsugineum.</title>
        <authorList>
            <person name="Yang R."/>
            <person name="Jarvis D.E."/>
            <person name="Chen H."/>
            <person name="Beilstein M.A."/>
            <person name="Grimwood J."/>
            <person name="Jenkins J."/>
            <person name="Shu S."/>
            <person name="Prochnik S."/>
            <person name="Xin M."/>
            <person name="Ma C."/>
            <person name="Schmutz J."/>
            <person name="Wing R.A."/>
            <person name="Mitchell-Olds T."/>
            <person name="Schumaker K.S."/>
            <person name="Wang X."/>
        </authorList>
    </citation>
    <scope>NUCLEOTIDE SEQUENCE [LARGE SCALE GENOMIC DNA]</scope>
</reference>
<feature type="compositionally biased region" description="Acidic residues" evidence="4">
    <location>
        <begin position="246"/>
        <end position="265"/>
    </location>
</feature>
<evidence type="ECO:0000256" key="4">
    <source>
        <dbReference type="SAM" id="MobiDB-lite"/>
    </source>
</evidence>
<evidence type="ECO:0000313" key="5">
    <source>
        <dbReference type="EMBL" id="ESQ53430.1"/>
    </source>
</evidence>
<dbReference type="GO" id="GO:0005634">
    <property type="term" value="C:nucleus"/>
    <property type="evidence" value="ECO:0007669"/>
    <property type="project" value="TreeGrafter"/>
</dbReference>
<feature type="compositionally biased region" description="Acidic residues" evidence="4">
    <location>
        <begin position="361"/>
        <end position="378"/>
    </location>
</feature>
<evidence type="ECO:0000256" key="1">
    <source>
        <dbReference type="ARBA" id="ARBA00022614"/>
    </source>
</evidence>
<dbReference type="OMA" id="DDCRNGH"/>